<dbReference type="PANTHER" id="PTHR27005:SF165">
    <property type="entry name" value="OS03G0642600 PROTEIN"/>
    <property type="match status" value="1"/>
</dbReference>
<dbReference type="SMART" id="SM00179">
    <property type="entry name" value="EGF_CA"/>
    <property type="match status" value="1"/>
</dbReference>
<feature type="chain" id="PRO_5032548688" description="Protein kinase domain-containing protein" evidence="11">
    <location>
        <begin position="20"/>
        <end position="1266"/>
    </location>
</feature>
<dbReference type="AlphaFoldDB" id="A0A835KPS2"/>
<dbReference type="PROSITE" id="PS50011">
    <property type="entry name" value="PROTEIN_KINASE_DOM"/>
    <property type="match status" value="1"/>
</dbReference>
<evidence type="ECO:0000256" key="6">
    <source>
        <dbReference type="ARBA" id="ARBA00022777"/>
    </source>
</evidence>
<dbReference type="Proteomes" id="UP000636709">
    <property type="component" value="Unassembled WGS sequence"/>
</dbReference>
<comment type="caution">
    <text evidence="13">The sequence shown here is derived from an EMBL/GenBank/DDBJ whole genome shotgun (WGS) entry which is preliminary data.</text>
</comment>
<dbReference type="Gene3D" id="1.10.510.10">
    <property type="entry name" value="Transferase(Phosphotransferase) domain 1"/>
    <property type="match status" value="1"/>
</dbReference>
<evidence type="ECO:0000256" key="7">
    <source>
        <dbReference type="ARBA" id="ARBA00022840"/>
    </source>
</evidence>
<dbReference type="InterPro" id="IPR045274">
    <property type="entry name" value="WAK-like"/>
</dbReference>
<dbReference type="GO" id="GO:0004674">
    <property type="term" value="F:protein serine/threonine kinase activity"/>
    <property type="evidence" value="ECO:0007669"/>
    <property type="project" value="UniProtKB-KW"/>
</dbReference>
<protein>
    <recommendedName>
        <fullName evidence="12">Protein kinase domain-containing protein</fullName>
    </recommendedName>
</protein>
<dbReference type="InterPro" id="IPR018097">
    <property type="entry name" value="EGF_Ca-bd_CS"/>
</dbReference>
<dbReference type="GO" id="GO:0005524">
    <property type="term" value="F:ATP binding"/>
    <property type="evidence" value="ECO:0007669"/>
    <property type="project" value="UniProtKB-UniRule"/>
</dbReference>
<evidence type="ECO:0000256" key="1">
    <source>
        <dbReference type="ARBA" id="ARBA00004479"/>
    </source>
</evidence>
<dbReference type="SMART" id="SM00220">
    <property type="entry name" value="S_TKc"/>
    <property type="match status" value="1"/>
</dbReference>
<dbReference type="GO" id="GO:0005509">
    <property type="term" value="F:calcium ion binding"/>
    <property type="evidence" value="ECO:0007669"/>
    <property type="project" value="InterPro"/>
</dbReference>
<keyword evidence="5 10" id="KW-0547">Nucleotide-binding</keyword>
<gene>
    <name evidence="13" type="ORF">HU200_008775</name>
</gene>
<dbReference type="SUPFAM" id="SSF56112">
    <property type="entry name" value="Protein kinase-like (PK-like)"/>
    <property type="match status" value="2"/>
</dbReference>
<evidence type="ECO:0000256" key="4">
    <source>
        <dbReference type="ARBA" id="ARBA00022729"/>
    </source>
</evidence>
<keyword evidence="4 11" id="KW-0732">Signal</keyword>
<organism evidence="13 14">
    <name type="scientific">Digitaria exilis</name>
    <dbReference type="NCBI Taxonomy" id="1010633"/>
    <lineage>
        <taxon>Eukaryota</taxon>
        <taxon>Viridiplantae</taxon>
        <taxon>Streptophyta</taxon>
        <taxon>Embryophyta</taxon>
        <taxon>Tracheophyta</taxon>
        <taxon>Spermatophyta</taxon>
        <taxon>Magnoliopsida</taxon>
        <taxon>Liliopsida</taxon>
        <taxon>Poales</taxon>
        <taxon>Poaceae</taxon>
        <taxon>PACMAD clade</taxon>
        <taxon>Panicoideae</taxon>
        <taxon>Panicodae</taxon>
        <taxon>Paniceae</taxon>
        <taxon>Anthephorinae</taxon>
        <taxon>Digitaria</taxon>
    </lineage>
</organism>
<dbReference type="InterPro" id="IPR000719">
    <property type="entry name" value="Prot_kinase_dom"/>
</dbReference>
<dbReference type="PROSITE" id="PS01187">
    <property type="entry name" value="EGF_CA"/>
    <property type="match status" value="1"/>
</dbReference>
<dbReference type="SUPFAM" id="SSF57196">
    <property type="entry name" value="EGF/Laminin"/>
    <property type="match status" value="1"/>
</dbReference>
<dbReference type="OrthoDB" id="593082at2759"/>
<dbReference type="FunFam" id="3.30.200.20:FF:000708">
    <property type="entry name" value="Protein kinase superfamily protein"/>
    <property type="match status" value="1"/>
</dbReference>
<name>A0A835KPS2_9POAL</name>
<evidence type="ECO:0000256" key="10">
    <source>
        <dbReference type="PROSITE-ProRule" id="PRU10141"/>
    </source>
</evidence>
<evidence type="ECO:0000256" key="5">
    <source>
        <dbReference type="ARBA" id="ARBA00022741"/>
    </source>
</evidence>
<dbReference type="EMBL" id="JACEFO010000592">
    <property type="protein sequence ID" value="KAF8762929.1"/>
    <property type="molecule type" value="Genomic_DNA"/>
</dbReference>
<evidence type="ECO:0000313" key="13">
    <source>
        <dbReference type="EMBL" id="KAF8762929.1"/>
    </source>
</evidence>
<keyword evidence="6" id="KW-0418">Kinase</keyword>
<sequence length="1266" mass="139342">MKDALLLLVFIIYPAMVVSTTSSVPAISLPGCPNKCGNVSIPYPFGIGDKCAATSHNRYFSLICNSSFQPPIPMFGDPSAAAEVIDISLEHGEVRLYGAVSYSCFTSNTTISDGNSVWLNVDSTPLIPSIRNRFLVIGCSALGIITGNTPDPYAAGCYSYCEGINSTLDGATCAGKGCCETAIPPNLTYFLTELDSQQSSVWTFNPCFYAMIVEEGWYSFSKQDLQGHLGFMKEKASRGVPVVNDWAIRDGFCPKDGTKAPKDYACVSTNSYCVNANNGPRYLCQCSKGYEGNPYLPNGCQGLSASAVLVVSLACLVVMKLQRSKYKKERDEYFKQNGGLKLYDEMRSRQVDTIHILTEKEIKKATNNFSEDRVLGCGGHGMVYRGTLDDDKEVAIKKSKNEFKQILDSEIVDDEVMVVLEKLCQLVMHCLSPSGDERPTMKEVAERLQMLRRLQMQLVTKTYNIQTHHSNNGRSVSDPSDETGYQSTETAKLVLEDAVRQKKYSAPGSGHHTLLAMQEELLFLVLIIFPAISSGLAISLPGCLDKCGNVSIPYPFGIGDACSFSPNFTVTCNNSFQPPRPTIGDPSTAVAEIIDFSLEHGEMRVYSDVSYYCFTSNTTISDSNIAGFDLEGTPFIVSASRNSFTVIGCNTLGVIGGYTHNNPDLSVAGCYSYCEDINSTSDGVPCAGKGCCETTISPNLTDFEAALVNNQSSVWNFNPCFYAMLAEEGWYSFRRQDLVEHLGFINERANRGVPVVGDWAIRNGSCPKEGATAPKDYACVSTNSYCVSASNGPGYLCNCSKGYEGNPYLSKGCQDIDECELRKQDAKYKELYPCENGRCQNTPGGYICKCRIGTRSDGTNSGCRPVLSIAEQVVIGLSSSVVVVISLACLLVMKLQRRKHIKEKDAYFKQNGGLKLYDEMRSRQVDTIHILTEAEIKKATDNFSEDRVLGCGGHGMVYRGTLDDNKEVAIKKSKVIDDDCREEFVNEIIILSQINHRNIVRLLGCCLEVDVPMLVYEFVTNGTLSEFLHGCDHKSPIPLDLRLKIATQSAEALAYIHSSTSRTILHGDVKSLNILLDNECNAKVSDFGASALKSMDKNDFIMLIQGTLGYIDPESFVSHHLTDKSDVYSFGVVLLELMTRKKAIYIDPSNEKKALSHTFILVFHQNKLRDMLDSEIVDDEVMIVLEKLAELVMQCLSPKGDERPTMKEVAERLQMLRRLQMQLTTKAHPIQAHYSYGGTSDIVPSDGTGYQSTETAKLVLEVDLAR</sequence>
<dbReference type="PROSITE" id="PS00108">
    <property type="entry name" value="PROTEIN_KINASE_ST"/>
    <property type="match status" value="1"/>
</dbReference>
<keyword evidence="7 10" id="KW-0067">ATP-binding</keyword>
<keyword evidence="2" id="KW-0723">Serine/threonine-protein kinase</keyword>
<keyword evidence="9" id="KW-0325">Glycoprotein</keyword>
<dbReference type="CDD" id="cd00054">
    <property type="entry name" value="EGF_CA"/>
    <property type="match status" value="1"/>
</dbReference>
<dbReference type="PROSITE" id="PS00107">
    <property type="entry name" value="PROTEIN_KINASE_ATP"/>
    <property type="match status" value="1"/>
</dbReference>
<dbReference type="GO" id="GO:0030247">
    <property type="term" value="F:polysaccharide binding"/>
    <property type="evidence" value="ECO:0007669"/>
    <property type="project" value="InterPro"/>
</dbReference>
<dbReference type="Gene3D" id="2.10.25.10">
    <property type="entry name" value="Laminin"/>
    <property type="match status" value="2"/>
</dbReference>
<dbReference type="InterPro" id="IPR000742">
    <property type="entry name" value="EGF"/>
</dbReference>
<dbReference type="InterPro" id="IPR011009">
    <property type="entry name" value="Kinase-like_dom_sf"/>
</dbReference>
<dbReference type="Gene3D" id="3.30.200.20">
    <property type="entry name" value="Phosphorylase Kinase, domain 1"/>
    <property type="match status" value="2"/>
</dbReference>
<dbReference type="GO" id="GO:0007166">
    <property type="term" value="P:cell surface receptor signaling pathway"/>
    <property type="evidence" value="ECO:0007669"/>
    <property type="project" value="InterPro"/>
</dbReference>
<reference evidence="13" key="1">
    <citation type="submission" date="2020-07" db="EMBL/GenBank/DDBJ databases">
        <title>Genome sequence and genetic diversity analysis of an under-domesticated orphan crop, white fonio (Digitaria exilis).</title>
        <authorList>
            <person name="Bennetzen J.L."/>
            <person name="Chen S."/>
            <person name="Ma X."/>
            <person name="Wang X."/>
            <person name="Yssel A.E.J."/>
            <person name="Chaluvadi S.R."/>
            <person name="Johnson M."/>
            <person name="Gangashetty P."/>
            <person name="Hamidou F."/>
            <person name="Sanogo M.D."/>
            <person name="Zwaenepoel A."/>
            <person name="Wallace J."/>
            <person name="Van De Peer Y."/>
            <person name="Van Deynze A."/>
        </authorList>
    </citation>
    <scope>NUCLEOTIDE SEQUENCE</scope>
    <source>
        <tissue evidence="13">Leaves</tissue>
    </source>
</reference>
<accession>A0A835KPS2</accession>
<feature type="binding site" evidence="10">
    <location>
        <position position="972"/>
    </location>
    <ligand>
        <name>ATP</name>
        <dbReference type="ChEBI" id="CHEBI:30616"/>
    </ligand>
</feature>
<evidence type="ECO:0000256" key="9">
    <source>
        <dbReference type="ARBA" id="ARBA00023180"/>
    </source>
</evidence>
<feature type="domain" description="Protein kinase" evidence="12">
    <location>
        <begin position="943"/>
        <end position="1216"/>
    </location>
</feature>
<evidence type="ECO:0000256" key="8">
    <source>
        <dbReference type="ARBA" id="ARBA00023157"/>
    </source>
</evidence>
<evidence type="ECO:0000256" key="2">
    <source>
        <dbReference type="ARBA" id="ARBA00022527"/>
    </source>
</evidence>
<keyword evidence="8" id="KW-1015">Disulfide bond</keyword>
<dbReference type="FunFam" id="2.10.25.10:FF:000704">
    <property type="entry name" value="Os12g0614800 protein"/>
    <property type="match status" value="1"/>
</dbReference>
<keyword evidence="14" id="KW-1185">Reference proteome</keyword>
<dbReference type="InterPro" id="IPR017441">
    <property type="entry name" value="Protein_kinase_ATP_BS"/>
</dbReference>
<dbReference type="InterPro" id="IPR008271">
    <property type="entry name" value="Ser/Thr_kinase_AS"/>
</dbReference>
<keyword evidence="3" id="KW-0808">Transferase</keyword>
<dbReference type="GO" id="GO:0005886">
    <property type="term" value="C:plasma membrane"/>
    <property type="evidence" value="ECO:0007669"/>
    <property type="project" value="TreeGrafter"/>
</dbReference>
<evidence type="ECO:0000259" key="12">
    <source>
        <dbReference type="PROSITE" id="PS50011"/>
    </source>
</evidence>
<comment type="subcellular location">
    <subcellularLocation>
        <location evidence="1">Membrane</location>
        <topology evidence="1">Single-pass type I membrane protein</topology>
    </subcellularLocation>
</comment>
<evidence type="ECO:0000256" key="3">
    <source>
        <dbReference type="ARBA" id="ARBA00022679"/>
    </source>
</evidence>
<dbReference type="Pfam" id="PF07714">
    <property type="entry name" value="PK_Tyr_Ser-Thr"/>
    <property type="match status" value="1"/>
</dbReference>
<evidence type="ECO:0000313" key="14">
    <source>
        <dbReference type="Proteomes" id="UP000636709"/>
    </source>
</evidence>
<dbReference type="SMART" id="SM00181">
    <property type="entry name" value="EGF"/>
    <property type="match status" value="3"/>
</dbReference>
<dbReference type="PANTHER" id="PTHR27005">
    <property type="entry name" value="WALL-ASSOCIATED RECEPTOR KINASE-LIKE 21"/>
    <property type="match status" value="1"/>
</dbReference>
<proteinExistence type="predicted"/>
<dbReference type="InterPro" id="IPR001245">
    <property type="entry name" value="Ser-Thr/Tyr_kinase_cat_dom"/>
</dbReference>
<dbReference type="InterPro" id="IPR001881">
    <property type="entry name" value="EGF-like_Ca-bd_dom"/>
</dbReference>
<dbReference type="InterPro" id="IPR025287">
    <property type="entry name" value="WAK_GUB"/>
</dbReference>
<evidence type="ECO:0000256" key="11">
    <source>
        <dbReference type="SAM" id="SignalP"/>
    </source>
</evidence>
<dbReference type="FunFam" id="1.10.510.10:FF:000084">
    <property type="entry name" value="Wall-associated receptor kinase 2"/>
    <property type="match status" value="1"/>
</dbReference>
<feature type="signal peptide" evidence="11">
    <location>
        <begin position="1"/>
        <end position="19"/>
    </location>
</feature>
<dbReference type="Pfam" id="PF13947">
    <property type="entry name" value="GUB_WAK_bind"/>
    <property type="match status" value="2"/>
</dbReference>